<dbReference type="Pfam" id="PF00534">
    <property type="entry name" value="Glycos_transf_1"/>
    <property type="match status" value="1"/>
</dbReference>
<accession>A0ABP7NM42</accession>
<evidence type="ECO:0000313" key="3">
    <source>
        <dbReference type="Proteomes" id="UP001501081"/>
    </source>
</evidence>
<dbReference type="EMBL" id="BAABAK010000001">
    <property type="protein sequence ID" value="GAA3950134.1"/>
    <property type="molecule type" value="Genomic_DNA"/>
</dbReference>
<name>A0ABP7NM42_9SPHI</name>
<evidence type="ECO:0000313" key="2">
    <source>
        <dbReference type="EMBL" id="GAA3950134.1"/>
    </source>
</evidence>
<dbReference type="SUPFAM" id="SSF53756">
    <property type="entry name" value="UDP-Glycosyltransferase/glycogen phosphorylase"/>
    <property type="match status" value="1"/>
</dbReference>
<dbReference type="CDD" id="cd03809">
    <property type="entry name" value="GT4_MtfB-like"/>
    <property type="match status" value="1"/>
</dbReference>
<protein>
    <recommendedName>
        <fullName evidence="1">Glycosyl transferase family 1 domain-containing protein</fullName>
    </recommendedName>
</protein>
<dbReference type="InterPro" id="IPR001296">
    <property type="entry name" value="Glyco_trans_1"/>
</dbReference>
<keyword evidence="3" id="KW-1185">Reference proteome</keyword>
<dbReference type="RefSeq" id="WP_344764075.1">
    <property type="nucleotide sequence ID" value="NZ_BAABAK010000001.1"/>
</dbReference>
<feature type="domain" description="Glycosyl transferase family 1" evidence="1">
    <location>
        <begin position="221"/>
        <end position="376"/>
    </location>
</feature>
<proteinExistence type="predicted"/>
<organism evidence="2 3">
    <name type="scientific">Pedobacter ginsengiterrae</name>
    <dbReference type="NCBI Taxonomy" id="871696"/>
    <lineage>
        <taxon>Bacteria</taxon>
        <taxon>Pseudomonadati</taxon>
        <taxon>Bacteroidota</taxon>
        <taxon>Sphingobacteriia</taxon>
        <taxon>Sphingobacteriales</taxon>
        <taxon>Sphingobacteriaceae</taxon>
        <taxon>Pedobacter</taxon>
    </lineage>
</organism>
<dbReference type="PANTHER" id="PTHR46401">
    <property type="entry name" value="GLYCOSYLTRANSFERASE WBBK-RELATED"/>
    <property type="match status" value="1"/>
</dbReference>
<dbReference type="PANTHER" id="PTHR46401:SF8">
    <property type="entry name" value="BLL6006 PROTEIN"/>
    <property type="match status" value="1"/>
</dbReference>
<sequence>MHINKLKVGVLLENYKKEEGGAHSYYNTLVEGIADYKFDENLEFVFITIGKSIDSSAPEKSFLFDIEKIMKRKHMFFYFLEKISRLKGINYFPLSIKIQDSYCLRFNKEIKKKLAENEIDLIYSLTPYYNDLNYPTVVTHWDIGHKSTFSFPEVMYNDGYEFRELFYQKYLQKSFAIMCESEAGKKELCAYKNINPNKVFIVSMFAGNMVNLKLNEVEEQKILEKFEIKKSQFFLYPAQFWAHKNHYNLILAFEEFARKHTEVKLLLPGSDKGNLSYIKDLVKKLGIESKVIFGGFVSNEELNVFYKNAISLVMPTLLGPTNMPLLEANALSCPVICTDFPGHRESLGDSAIYINPLQKESILNALEEMYAGKKFENTKARNSLENSLIQINKIFSNLISIRKTFPVDFKVLNTLISLWAFS</sequence>
<evidence type="ECO:0000259" key="1">
    <source>
        <dbReference type="Pfam" id="PF00534"/>
    </source>
</evidence>
<dbReference type="Proteomes" id="UP001501081">
    <property type="component" value="Unassembled WGS sequence"/>
</dbReference>
<gene>
    <name evidence="2" type="ORF">GCM10022246_00870</name>
</gene>
<dbReference type="Gene3D" id="3.40.50.2000">
    <property type="entry name" value="Glycogen Phosphorylase B"/>
    <property type="match status" value="1"/>
</dbReference>
<reference evidence="3" key="1">
    <citation type="journal article" date="2019" name="Int. J. Syst. Evol. Microbiol.">
        <title>The Global Catalogue of Microorganisms (GCM) 10K type strain sequencing project: providing services to taxonomists for standard genome sequencing and annotation.</title>
        <authorList>
            <consortium name="The Broad Institute Genomics Platform"/>
            <consortium name="The Broad Institute Genome Sequencing Center for Infectious Disease"/>
            <person name="Wu L."/>
            <person name="Ma J."/>
        </authorList>
    </citation>
    <scope>NUCLEOTIDE SEQUENCE [LARGE SCALE GENOMIC DNA]</scope>
    <source>
        <strain evidence="3">JCM 17338</strain>
    </source>
</reference>
<comment type="caution">
    <text evidence="2">The sequence shown here is derived from an EMBL/GenBank/DDBJ whole genome shotgun (WGS) entry which is preliminary data.</text>
</comment>